<dbReference type="EMBL" id="CAKLCM010000003">
    <property type="protein sequence ID" value="CAH0529297.1"/>
    <property type="molecule type" value="Genomic_DNA"/>
</dbReference>
<dbReference type="SUPFAM" id="SSF118196">
    <property type="entry name" value="YaeB-like"/>
    <property type="match status" value="1"/>
</dbReference>
<dbReference type="NCBIfam" id="TIGR00104">
    <property type="entry name" value="tRNA_TsaA"/>
    <property type="match status" value="1"/>
</dbReference>
<dbReference type="PANTHER" id="PTHR12818:SF0">
    <property type="entry name" value="TRNA (ADENINE(37)-N6)-METHYLTRANSFERASE"/>
    <property type="match status" value="1"/>
</dbReference>
<dbReference type="Proteomes" id="UP000838160">
    <property type="component" value="Unassembled WGS sequence"/>
</dbReference>
<dbReference type="InterPro" id="IPR036414">
    <property type="entry name" value="YaeB_N_sf"/>
</dbReference>
<evidence type="ECO:0000256" key="2">
    <source>
        <dbReference type="ARBA" id="ARBA00033753"/>
    </source>
</evidence>
<sequence length="132" mass="14247">MTATLNFIGKISTPYTSVEACPNNIQAQGPTCRITLFEEFKPGLSGLAVGDNILVLYWLADAQRDQVVQVSRGGDRKGTFALRSPHRPNPIGAAVLPITAIDNGVISVRGLDCLDNTPLIDIKPAIYRENVN</sequence>
<name>A0ABM8ZLK8_9VIBR</name>
<dbReference type="Pfam" id="PF01980">
    <property type="entry name" value="TrmO_N"/>
    <property type="match status" value="1"/>
</dbReference>
<keyword evidence="5" id="KW-1185">Reference proteome</keyword>
<dbReference type="Gene3D" id="2.40.30.70">
    <property type="entry name" value="YaeB-like"/>
    <property type="match status" value="1"/>
</dbReference>
<gene>
    <name evidence="4" type="ORF">VHP8226_03149</name>
</gene>
<reference evidence="4" key="1">
    <citation type="submission" date="2021-12" db="EMBL/GenBank/DDBJ databases">
        <authorList>
            <person name="Rodrigo-Torres L."/>
            <person name="Arahal R. D."/>
            <person name="Lucena T."/>
        </authorList>
    </citation>
    <scope>NUCLEOTIDE SEQUENCE</scope>
    <source>
        <strain evidence="4">CECT 8226</strain>
    </source>
</reference>
<proteinExistence type="inferred from homology"/>
<dbReference type="CDD" id="cd09281">
    <property type="entry name" value="UPF0066"/>
    <property type="match status" value="1"/>
</dbReference>
<evidence type="ECO:0000256" key="1">
    <source>
        <dbReference type="ARBA" id="ARBA00022691"/>
    </source>
</evidence>
<dbReference type="InterPro" id="IPR023370">
    <property type="entry name" value="TrmO-like_N"/>
</dbReference>
<dbReference type="RefSeq" id="WP_237485998.1">
    <property type="nucleotide sequence ID" value="NZ_CAKLCM010000003.1"/>
</dbReference>
<comment type="caution">
    <text evidence="4">The sequence shown here is derived from an EMBL/GenBank/DDBJ whole genome shotgun (WGS) entry which is preliminary data.</text>
</comment>
<dbReference type="PANTHER" id="PTHR12818">
    <property type="entry name" value="TRNA (ADENINE(37)-N6)-METHYLTRANSFERASE"/>
    <property type="match status" value="1"/>
</dbReference>
<protein>
    <submittedName>
        <fullName evidence="4">S-adenosyl-L-methionine-binding protein</fullName>
    </submittedName>
</protein>
<dbReference type="InterPro" id="IPR036413">
    <property type="entry name" value="YaeB-like_sf"/>
</dbReference>
<dbReference type="PROSITE" id="PS51668">
    <property type="entry name" value="TSAA_2"/>
    <property type="match status" value="1"/>
</dbReference>
<dbReference type="InterPro" id="IPR040372">
    <property type="entry name" value="YaeB-like"/>
</dbReference>
<feature type="domain" description="TsaA-like" evidence="3">
    <location>
        <begin position="5"/>
        <end position="132"/>
    </location>
</feature>
<evidence type="ECO:0000313" key="5">
    <source>
        <dbReference type="Proteomes" id="UP000838160"/>
    </source>
</evidence>
<keyword evidence="1" id="KW-0949">S-adenosyl-L-methionine</keyword>
<accession>A0ABM8ZLK8</accession>
<evidence type="ECO:0000259" key="3">
    <source>
        <dbReference type="PROSITE" id="PS51668"/>
    </source>
</evidence>
<evidence type="ECO:0000313" key="4">
    <source>
        <dbReference type="EMBL" id="CAH0529297.1"/>
    </source>
</evidence>
<comment type="similarity">
    <text evidence="2">Belongs to the tRNA methyltransferase O family.</text>
</comment>
<organism evidence="4 5">
    <name type="scientific">Vibrio hippocampi</name>
    <dbReference type="NCBI Taxonomy" id="654686"/>
    <lineage>
        <taxon>Bacteria</taxon>
        <taxon>Pseudomonadati</taxon>
        <taxon>Pseudomonadota</taxon>
        <taxon>Gammaproteobacteria</taxon>
        <taxon>Vibrionales</taxon>
        <taxon>Vibrionaceae</taxon>
        <taxon>Vibrio</taxon>
    </lineage>
</organism>